<evidence type="ECO:0000313" key="2">
    <source>
        <dbReference type="EMBL" id="EGU71719.1"/>
    </source>
</evidence>
<protein>
    <submittedName>
        <fullName evidence="2">Uncharacterized protein</fullName>
    </submittedName>
</protein>
<accession>F9GGI8</accession>
<dbReference type="EMBL" id="AFQF01007791">
    <property type="protein sequence ID" value="EGU71719.1"/>
    <property type="molecule type" value="Genomic_DNA"/>
</dbReference>
<name>F9GGI8_FUSOF</name>
<evidence type="ECO:0000256" key="1">
    <source>
        <dbReference type="SAM" id="MobiDB-lite"/>
    </source>
</evidence>
<organism evidence="2">
    <name type="scientific">Fusarium oxysporum (strain Fo5176)</name>
    <name type="common">Fusarium vascular wilt</name>
    <dbReference type="NCBI Taxonomy" id="660025"/>
    <lineage>
        <taxon>Eukaryota</taxon>
        <taxon>Fungi</taxon>
        <taxon>Dikarya</taxon>
        <taxon>Ascomycota</taxon>
        <taxon>Pezizomycotina</taxon>
        <taxon>Sordariomycetes</taxon>
        <taxon>Hypocreomycetidae</taxon>
        <taxon>Hypocreales</taxon>
        <taxon>Nectriaceae</taxon>
        <taxon>Fusarium</taxon>
        <taxon>Fusarium oxysporum species complex</taxon>
    </lineage>
</organism>
<proteinExistence type="predicted"/>
<feature type="region of interest" description="Disordered" evidence="1">
    <location>
        <begin position="1"/>
        <end position="22"/>
    </location>
</feature>
<sequence length="22" mass="2299">MLARHSGKPHTGTAKAISQLGH</sequence>
<gene>
    <name evidence="2" type="ORF">FOXB_17772</name>
</gene>
<dbReference type="AlphaFoldDB" id="F9GGI8"/>
<reference evidence="2" key="1">
    <citation type="journal article" date="2012" name="Mol. Plant Microbe Interact.">
        <title>A highly conserved effector in Fusarium oxysporum is required for full virulence on Arabidopsis.</title>
        <authorList>
            <person name="Thatcher L.F."/>
            <person name="Gardiner D.M."/>
            <person name="Kazan K."/>
            <person name="Manners J."/>
        </authorList>
    </citation>
    <scope>NUCLEOTIDE SEQUENCE [LARGE SCALE GENOMIC DNA]</scope>
    <source>
        <strain evidence="2">Fo5176</strain>
    </source>
</reference>
<comment type="caution">
    <text evidence="2">The sequence shown here is derived from an EMBL/GenBank/DDBJ whole genome shotgun (WGS) entry which is preliminary data.</text>
</comment>